<reference evidence="2" key="1">
    <citation type="submission" date="2020-04" db="EMBL/GenBank/DDBJ databases">
        <authorList>
            <person name="Chiriac C."/>
            <person name="Salcher M."/>
            <person name="Ghai R."/>
            <person name="Kavagutti S V."/>
        </authorList>
    </citation>
    <scope>NUCLEOTIDE SEQUENCE</scope>
</reference>
<accession>A0A6J5LIZ1</accession>
<evidence type="ECO:0000313" key="1">
    <source>
        <dbReference type="EMBL" id="CAB4127711.1"/>
    </source>
</evidence>
<evidence type="ECO:0000313" key="2">
    <source>
        <dbReference type="EMBL" id="CAB4134131.1"/>
    </source>
</evidence>
<protein>
    <submittedName>
        <fullName evidence="2">Uncharacterized protein</fullName>
    </submittedName>
</protein>
<dbReference type="EMBL" id="LR796216">
    <property type="protein sequence ID" value="CAB4127711.1"/>
    <property type="molecule type" value="Genomic_DNA"/>
</dbReference>
<dbReference type="EMBL" id="LR796286">
    <property type="protein sequence ID" value="CAB4134131.1"/>
    <property type="molecule type" value="Genomic_DNA"/>
</dbReference>
<gene>
    <name evidence="2" type="ORF">UFOVP268_20</name>
    <name evidence="1" type="ORF">UFOVP97_2</name>
</gene>
<name>A0A6J5LIZ1_9CAUD</name>
<proteinExistence type="predicted"/>
<organism evidence="2">
    <name type="scientific">uncultured Caudovirales phage</name>
    <dbReference type="NCBI Taxonomy" id="2100421"/>
    <lineage>
        <taxon>Viruses</taxon>
        <taxon>Duplodnaviria</taxon>
        <taxon>Heunggongvirae</taxon>
        <taxon>Uroviricota</taxon>
        <taxon>Caudoviricetes</taxon>
        <taxon>Peduoviridae</taxon>
        <taxon>Maltschvirus</taxon>
        <taxon>Maltschvirus maltsch</taxon>
    </lineage>
</organism>
<sequence>MTVMIKAYFLLRMIAMDNEQFHLEPIERILIRMNYEERKNFDEFYKIHWLIRKARKDNNA</sequence>